<protein>
    <submittedName>
        <fullName evidence="2">Uncharacterized protein</fullName>
    </submittedName>
</protein>
<evidence type="ECO:0000256" key="1">
    <source>
        <dbReference type="SAM" id="MobiDB-lite"/>
    </source>
</evidence>
<feature type="region of interest" description="Disordered" evidence="1">
    <location>
        <begin position="124"/>
        <end position="146"/>
    </location>
</feature>
<comment type="caution">
    <text evidence="2">The sequence shown here is derived from an EMBL/GenBank/DDBJ whole genome shotgun (WGS) entry which is preliminary data.</text>
</comment>
<feature type="compositionally biased region" description="Low complexity" evidence="1">
    <location>
        <begin position="124"/>
        <end position="137"/>
    </location>
</feature>
<organism evidence="2 3">
    <name type="scientific">Martelella radicis</name>
    <dbReference type="NCBI Taxonomy" id="1397476"/>
    <lineage>
        <taxon>Bacteria</taxon>
        <taxon>Pseudomonadati</taxon>
        <taxon>Pseudomonadota</taxon>
        <taxon>Alphaproteobacteria</taxon>
        <taxon>Hyphomicrobiales</taxon>
        <taxon>Aurantimonadaceae</taxon>
        <taxon>Martelella</taxon>
    </lineage>
</organism>
<gene>
    <name evidence="2" type="ORF">GGR30_000652</name>
</gene>
<dbReference type="RefSeq" id="WP_183482487.1">
    <property type="nucleotide sequence ID" value="NZ_JACIDZ010000001.1"/>
</dbReference>
<evidence type="ECO:0000313" key="2">
    <source>
        <dbReference type="EMBL" id="MBB4120757.1"/>
    </source>
</evidence>
<keyword evidence="3" id="KW-1185">Reference proteome</keyword>
<dbReference type="AlphaFoldDB" id="A0A7W6P827"/>
<dbReference type="Proteomes" id="UP000530571">
    <property type="component" value="Unassembled WGS sequence"/>
</dbReference>
<dbReference type="EMBL" id="JACIDZ010000001">
    <property type="protein sequence ID" value="MBB4120757.1"/>
    <property type="molecule type" value="Genomic_DNA"/>
</dbReference>
<sequence>MSHLSAQTKPTQADAQHIRHFERTGIASGSSRVSALRIVCGCCEAAGYVPATAALRQGEPAAAIAAFGAHGWLVGATPAEDRCPACSRRSSSDRKQTTKGAGTMAAGPRKTTAKAATAKAAAKTTAITASPTPTEAPGIQADLPPQMGRDDRRIIMEKLDDVYGDNAYGGSWTDTTVARDLNVPRAWVSEVREAFFGPEGSNPLLDRYGQEREEFERLHAGFMAARKRHCEAHDQLVKMAMDISKKADEINRLGKRVERELG</sequence>
<accession>A0A7W6P827</accession>
<evidence type="ECO:0000313" key="3">
    <source>
        <dbReference type="Proteomes" id="UP000530571"/>
    </source>
</evidence>
<feature type="region of interest" description="Disordered" evidence="1">
    <location>
        <begin position="82"/>
        <end position="111"/>
    </location>
</feature>
<reference evidence="2 3" key="1">
    <citation type="submission" date="2020-08" db="EMBL/GenBank/DDBJ databases">
        <title>Genomic Encyclopedia of Type Strains, Phase IV (KMG-IV): sequencing the most valuable type-strain genomes for metagenomic binning, comparative biology and taxonomic classification.</title>
        <authorList>
            <person name="Goeker M."/>
        </authorList>
    </citation>
    <scope>NUCLEOTIDE SEQUENCE [LARGE SCALE GENOMIC DNA]</scope>
    <source>
        <strain evidence="2 3">DSM 28101</strain>
    </source>
</reference>
<name>A0A7W6P827_9HYPH</name>
<proteinExistence type="predicted"/>